<dbReference type="Pfam" id="PF00059">
    <property type="entry name" value="Lectin_C"/>
    <property type="match status" value="1"/>
</dbReference>
<accession>A6HG15</accession>
<evidence type="ECO:0000256" key="1">
    <source>
        <dbReference type="ARBA" id="ARBA00004606"/>
    </source>
</evidence>
<evidence type="ECO:0000256" key="4">
    <source>
        <dbReference type="ARBA" id="ARBA00022968"/>
    </source>
</evidence>
<dbReference type="PANTHER" id="PTHR22803">
    <property type="entry name" value="MANNOSE, PHOSPHOLIPASE, LECTIN RECEPTOR RELATED"/>
    <property type="match status" value="1"/>
</dbReference>
<evidence type="ECO:0000313" key="13">
    <source>
        <dbReference type="RGD" id="2160"/>
    </source>
</evidence>
<reference evidence="11 12" key="1">
    <citation type="submission" date="2005-07" db="EMBL/GenBank/DDBJ databases">
        <authorList>
            <person name="Mural R.J."/>
            <person name="Li P.W."/>
            <person name="Adams M.D."/>
            <person name="Amanatides P.G."/>
            <person name="Baden-Tillson H."/>
            <person name="Barnstead M."/>
            <person name="Chin S.H."/>
            <person name="Dew I."/>
            <person name="Evans C.A."/>
            <person name="Ferriera S."/>
            <person name="Flanigan M."/>
            <person name="Fosler C."/>
            <person name="Glodek A."/>
            <person name="Gu Z."/>
            <person name="Holt R.A."/>
            <person name="Jennings D."/>
            <person name="Kraft C.L."/>
            <person name="Lu F."/>
            <person name="Nguyen T."/>
            <person name="Nusskern D.R."/>
            <person name="Pfannkoch C.M."/>
            <person name="Sitter C."/>
            <person name="Sutton G.G."/>
            <person name="Venter J.C."/>
            <person name="Wang Z."/>
            <person name="Woodage T."/>
            <person name="Zheng X.H."/>
            <person name="Zhong F."/>
        </authorList>
    </citation>
    <scope>NUCLEOTIDE SEQUENCE [LARGE SCALE GENOMIC DNA]</scope>
    <source>
        <strain>BN</strain>
        <strain evidence="12">Sprague-Dawley</strain>
    </source>
</reference>
<dbReference type="Proteomes" id="UP000234681">
    <property type="component" value="Chromosome 10"/>
</dbReference>
<dbReference type="InterPro" id="IPR018378">
    <property type="entry name" value="C-type_lectin_CS"/>
</dbReference>
<evidence type="ECO:0000313" key="11">
    <source>
        <dbReference type="EMBL" id="EDM04974.1"/>
    </source>
</evidence>
<dbReference type="FunFam" id="3.10.100.10:FF:000041">
    <property type="entry name" value="Asialoglycoprotein receptor 1"/>
    <property type="match status" value="1"/>
</dbReference>
<evidence type="ECO:0000256" key="9">
    <source>
        <dbReference type="SAM" id="Phobius"/>
    </source>
</evidence>
<feature type="transmembrane region" description="Helical" evidence="9">
    <location>
        <begin position="53"/>
        <end position="73"/>
    </location>
</feature>
<name>A6HG15_RAT</name>
<dbReference type="InterPro" id="IPR016186">
    <property type="entry name" value="C-type_lectin-like/link_sf"/>
</dbReference>
<protein>
    <submittedName>
        <fullName evidence="11">Asialoglycoprotein receptor 1, isoform CRA_d</fullName>
    </submittedName>
</protein>
<feature type="domain" description="C-type lectin" evidence="10">
    <location>
        <begin position="173"/>
        <end position="290"/>
    </location>
</feature>
<keyword evidence="4" id="KW-0735">Signal-anchor</keyword>
<evidence type="ECO:0000256" key="5">
    <source>
        <dbReference type="ARBA" id="ARBA00022989"/>
    </source>
</evidence>
<sequence length="297" mass="34180">MCSSHVQSCPSAIMTKDYQDFQHLDNENDHHQLQRGPPPAPRLLQRLCSGFRLFLLSLGLSILLLVVVCVITSQNSQLREDLRVLRQNFSNFTVSTEDQVKALTTQGERVGRKMKLVESQLEKHQEDLREDHSRLLLHVKQLVSDVRSLSCQMAALRGNGSERICCPINWVEYEGSCYWFSSSVKPWTEADKYCQLENAHLVVVTSWEEQRFVQQHMGPLNTWIGLTDQNGPWKWVDGTDYETGFKNWRPGQPDDWYGHGLGGGEDCAHFTTDGHWNDDVCRRPYRWVCETELGKAN</sequence>
<dbReference type="EMBL" id="CH473948">
    <property type="protein sequence ID" value="EDM04974.1"/>
    <property type="molecule type" value="Genomic_DNA"/>
</dbReference>
<dbReference type="RGD" id="2160">
    <property type="gene designation" value="Asgr1"/>
</dbReference>
<dbReference type="InterPro" id="IPR016187">
    <property type="entry name" value="CTDL_fold"/>
</dbReference>
<keyword evidence="2 9" id="KW-0812">Transmembrane</keyword>
<dbReference type="GO" id="GO:0030246">
    <property type="term" value="F:carbohydrate binding"/>
    <property type="evidence" value="ECO:0007669"/>
    <property type="project" value="UniProtKB-KW"/>
</dbReference>
<keyword evidence="8" id="KW-0325">Glycoprotein</keyword>
<dbReference type="PROSITE" id="PS00615">
    <property type="entry name" value="C_TYPE_LECTIN_1"/>
    <property type="match status" value="1"/>
</dbReference>
<evidence type="ECO:0000256" key="3">
    <source>
        <dbReference type="ARBA" id="ARBA00022734"/>
    </source>
</evidence>
<evidence type="ECO:0000256" key="2">
    <source>
        <dbReference type="ARBA" id="ARBA00022692"/>
    </source>
</evidence>
<evidence type="ECO:0000313" key="12">
    <source>
        <dbReference type="Proteomes" id="UP000234681"/>
    </source>
</evidence>
<dbReference type="Gene3D" id="3.10.100.10">
    <property type="entry name" value="Mannose-Binding Protein A, subunit A"/>
    <property type="match status" value="1"/>
</dbReference>
<dbReference type="GO" id="GO:0016020">
    <property type="term" value="C:membrane"/>
    <property type="evidence" value="ECO:0007669"/>
    <property type="project" value="UniProtKB-SubCell"/>
</dbReference>
<dbReference type="CDD" id="cd03590">
    <property type="entry name" value="CLECT_DC-SIGN_like"/>
    <property type="match status" value="1"/>
</dbReference>
<dbReference type="SUPFAM" id="SSF56436">
    <property type="entry name" value="C-type lectin-like"/>
    <property type="match status" value="1"/>
</dbReference>
<dbReference type="Pfam" id="PF03954">
    <property type="entry name" value="Lectin_N"/>
    <property type="match status" value="1"/>
</dbReference>
<evidence type="ECO:0000259" key="10">
    <source>
        <dbReference type="PROSITE" id="PS50041"/>
    </source>
</evidence>
<comment type="subcellular location">
    <subcellularLocation>
        <location evidence="1">Membrane</location>
        <topology evidence="1">Single-pass type II membrane protein</topology>
    </subcellularLocation>
</comment>
<proteinExistence type="predicted"/>
<keyword evidence="11" id="KW-0675">Receptor</keyword>
<dbReference type="SMART" id="SM00034">
    <property type="entry name" value="CLECT"/>
    <property type="match status" value="1"/>
</dbReference>
<keyword evidence="5 9" id="KW-1133">Transmembrane helix</keyword>
<keyword evidence="7" id="KW-1015">Disulfide bond</keyword>
<dbReference type="AlphaFoldDB" id="A6HG15"/>
<gene>
    <name evidence="11 13" type="primary">Asgr1</name>
    <name evidence="11" type="ORF">rCG_32773</name>
</gene>
<evidence type="ECO:0000256" key="6">
    <source>
        <dbReference type="ARBA" id="ARBA00023136"/>
    </source>
</evidence>
<dbReference type="InterPro" id="IPR033989">
    <property type="entry name" value="CD209-like_CTLD"/>
</dbReference>
<organism evidence="11 12">
    <name type="scientific">Rattus norvegicus</name>
    <name type="common">Rat</name>
    <dbReference type="NCBI Taxonomy" id="10116"/>
    <lineage>
        <taxon>Eukaryota</taxon>
        <taxon>Metazoa</taxon>
        <taxon>Chordata</taxon>
        <taxon>Craniata</taxon>
        <taxon>Vertebrata</taxon>
        <taxon>Euteleostomi</taxon>
        <taxon>Mammalia</taxon>
        <taxon>Eutheria</taxon>
        <taxon>Euarchontoglires</taxon>
        <taxon>Glires</taxon>
        <taxon>Rodentia</taxon>
        <taxon>Myomorpha</taxon>
        <taxon>Muroidea</taxon>
        <taxon>Muridae</taxon>
        <taxon>Murinae</taxon>
        <taxon>Rattus</taxon>
    </lineage>
</organism>
<evidence type="ECO:0000256" key="7">
    <source>
        <dbReference type="ARBA" id="ARBA00023157"/>
    </source>
</evidence>
<keyword evidence="3" id="KW-0430">Lectin</keyword>
<dbReference type="PROSITE" id="PS50041">
    <property type="entry name" value="C_TYPE_LECTIN_2"/>
    <property type="match status" value="1"/>
</dbReference>
<evidence type="ECO:0000256" key="8">
    <source>
        <dbReference type="ARBA" id="ARBA00023180"/>
    </source>
</evidence>
<dbReference type="InterPro" id="IPR001304">
    <property type="entry name" value="C-type_lectin-like"/>
</dbReference>
<dbReference type="InterPro" id="IPR050111">
    <property type="entry name" value="C-type_lectin/snaclec_domain"/>
</dbReference>
<keyword evidence="6 9" id="KW-0472">Membrane</keyword>